<reference evidence="3 4" key="1">
    <citation type="journal article" date="2011" name="J. Bacteriol.">
        <title>Complete genome sequence of the industrial strain Ketogulonicigenium vulgare WSH-001.</title>
        <authorList>
            <person name="Liu L."/>
            <person name="Li Y."/>
            <person name="Zhang J."/>
            <person name="Zhou Z."/>
            <person name="Liu J."/>
            <person name="Li X."/>
            <person name="Zhou J."/>
            <person name="Du G."/>
            <person name="Wang L."/>
            <person name="Chen J."/>
        </authorList>
    </citation>
    <scope>NUCLEOTIDE SEQUENCE [LARGE SCALE GENOMIC DNA]</scope>
    <source>
        <strain evidence="3 4">WSH-001</strain>
    </source>
</reference>
<evidence type="ECO:0000256" key="1">
    <source>
        <dbReference type="ARBA" id="ARBA00022801"/>
    </source>
</evidence>
<dbReference type="Pfam" id="PF00857">
    <property type="entry name" value="Isochorismatase"/>
    <property type="match status" value="1"/>
</dbReference>
<dbReference type="PANTHER" id="PTHR43540:SF1">
    <property type="entry name" value="ISOCHORISMATASE HYDROLASE"/>
    <property type="match status" value="1"/>
</dbReference>
<dbReference type="KEGG" id="kvl:KVU_1393"/>
<dbReference type="EC" id="3.5.1.-" evidence="3"/>
<organism evidence="3 4">
    <name type="scientific">Ketogulonicigenium vulgare (strain WSH-001)</name>
    <dbReference type="NCBI Taxonomy" id="759362"/>
    <lineage>
        <taxon>Bacteria</taxon>
        <taxon>Pseudomonadati</taxon>
        <taxon>Pseudomonadota</taxon>
        <taxon>Alphaproteobacteria</taxon>
        <taxon>Rhodobacterales</taxon>
        <taxon>Roseobacteraceae</taxon>
        <taxon>Ketogulonicigenium</taxon>
    </lineage>
</organism>
<protein>
    <submittedName>
        <fullName evidence="3">Isochorismatase family protein</fullName>
        <ecNumber evidence="3">3.5.1.-</ecNumber>
    </submittedName>
</protein>
<dbReference type="OrthoDB" id="7500697at2"/>
<dbReference type="InterPro" id="IPR000868">
    <property type="entry name" value="Isochorismatase-like_dom"/>
</dbReference>
<dbReference type="Proteomes" id="UP000000692">
    <property type="component" value="Chromosome"/>
</dbReference>
<dbReference type="SUPFAM" id="SSF52499">
    <property type="entry name" value="Isochorismatase-like hydrolases"/>
    <property type="match status" value="1"/>
</dbReference>
<proteinExistence type="predicted"/>
<dbReference type="HOGENOM" id="CLU_068979_7_0_5"/>
<keyword evidence="4" id="KW-1185">Reference proteome</keyword>
<evidence type="ECO:0000313" key="3">
    <source>
        <dbReference type="EMBL" id="AEM41232.1"/>
    </source>
</evidence>
<sequence>MELSDKTARQMYEGIRQNPPRKPFGLGERVALVNIDLQRAYTDVGSFKTAYTGHPQQMDHINTLTDVCRQLGAPVIWTYVAYLPHSEDAGLWGTRTDTPDSLQNIKDGSPRAELDPRLNIADSDIKLRKHMASVFTETLLPSLFTFKKVDTVILTGGSTSGCVRASAVEALSRSYRAIVVEECVADKHESPHFASLYDICAKYGDVMGIDAVLTELRGRL</sequence>
<name>F9Y8R3_KETVW</name>
<feature type="domain" description="Isochorismatase-like" evidence="2">
    <location>
        <begin position="31"/>
        <end position="208"/>
    </location>
</feature>
<dbReference type="InterPro" id="IPR036380">
    <property type="entry name" value="Isochorismatase-like_sf"/>
</dbReference>
<keyword evidence="1 3" id="KW-0378">Hydrolase</keyword>
<dbReference type="EMBL" id="CP002018">
    <property type="protein sequence ID" value="AEM41232.1"/>
    <property type="molecule type" value="Genomic_DNA"/>
</dbReference>
<dbReference type="InterPro" id="IPR050272">
    <property type="entry name" value="Isochorismatase-like_hydrls"/>
</dbReference>
<dbReference type="PANTHER" id="PTHR43540">
    <property type="entry name" value="PEROXYUREIDOACRYLATE/UREIDOACRYLATE AMIDOHYDROLASE-RELATED"/>
    <property type="match status" value="1"/>
</dbReference>
<dbReference type="GO" id="GO:0016787">
    <property type="term" value="F:hydrolase activity"/>
    <property type="evidence" value="ECO:0007669"/>
    <property type="project" value="UniProtKB-KW"/>
</dbReference>
<gene>
    <name evidence="3" type="ordered locus">KVU_1393</name>
</gene>
<dbReference type="RefSeq" id="WP_014537831.1">
    <property type="nucleotide sequence ID" value="NC_017384.1"/>
</dbReference>
<dbReference type="AlphaFoldDB" id="F9Y8R3"/>
<evidence type="ECO:0000313" key="4">
    <source>
        <dbReference type="Proteomes" id="UP000000692"/>
    </source>
</evidence>
<dbReference type="Gene3D" id="3.40.50.850">
    <property type="entry name" value="Isochorismatase-like"/>
    <property type="match status" value="1"/>
</dbReference>
<dbReference type="PATRIC" id="fig|759362.5.peg.1441"/>
<evidence type="ECO:0000259" key="2">
    <source>
        <dbReference type="Pfam" id="PF00857"/>
    </source>
</evidence>
<accession>F9Y8R3</accession>
<dbReference type="eggNOG" id="COG1335">
    <property type="taxonomic scope" value="Bacteria"/>
</dbReference>